<gene>
    <name evidence="2" type="ORF">RHGRI_014698</name>
</gene>
<reference evidence="2" key="1">
    <citation type="submission" date="2020-08" db="EMBL/GenBank/DDBJ databases">
        <title>Plant Genome Project.</title>
        <authorList>
            <person name="Zhang R.-G."/>
        </authorList>
    </citation>
    <scope>NUCLEOTIDE SEQUENCE</scope>
    <source>
        <strain evidence="2">WSP0</strain>
        <tissue evidence="2">Leaf</tissue>
    </source>
</reference>
<dbReference type="Gene3D" id="3.30.559.10">
    <property type="entry name" value="Chloramphenicol acetyltransferase-like domain"/>
    <property type="match status" value="2"/>
</dbReference>
<dbReference type="PANTHER" id="PTHR31642:SF316">
    <property type="entry name" value="PROTEIN ECERIFERUM 26-LIKE"/>
    <property type="match status" value="1"/>
</dbReference>
<dbReference type="AlphaFoldDB" id="A0AAV6KAU4"/>
<comment type="similarity">
    <text evidence="1">Belongs to the plant acyltransferase family.</text>
</comment>
<protein>
    <recommendedName>
        <fullName evidence="4">HXXXD-type acyl-transferase family protein</fullName>
    </recommendedName>
</protein>
<evidence type="ECO:0000313" key="3">
    <source>
        <dbReference type="Proteomes" id="UP000823749"/>
    </source>
</evidence>
<dbReference type="Pfam" id="PF02458">
    <property type="entry name" value="Transferase"/>
    <property type="match status" value="1"/>
</dbReference>
<keyword evidence="3" id="KW-1185">Reference proteome</keyword>
<name>A0AAV6KAU4_9ERIC</name>
<dbReference type="Proteomes" id="UP000823749">
    <property type="component" value="Chromosome 5"/>
</dbReference>
<evidence type="ECO:0000313" key="2">
    <source>
        <dbReference type="EMBL" id="KAG5549438.1"/>
    </source>
</evidence>
<evidence type="ECO:0008006" key="4">
    <source>
        <dbReference type="Google" id="ProtNLM"/>
    </source>
</evidence>
<dbReference type="InterPro" id="IPR050317">
    <property type="entry name" value="Plant_Fungal_Acyltransferase"/>
</dbReference>
<comment type="caution">
    <text evidence="2">The sequence shown here is derived from an EMBL/GenBank/DDBJ whole genome shotgun (WGS) entry which is preliminary data.</text>
</comment>
<dbReference type="GO" id="GO:0016747">
    <property type="term" value="F:acyltransferase activity, transferring groups other than amino-acyl groups"/>
    <property type="evidence" value="ECO:0007669"/>
    <property type="project" value="TreeGrafter"/>
</dbReference>
<organism evidence="2 3">
    <name type="scientific">Rhododendron griersonianum</name>
    <dbReference type="NCBI Taxonomy" id="479676"/>
    <lineage>
        <taxon>Eukaryota</taxon>
        <taxon>Viridiplantae</taxon>
        <taxon>Streptophyta</taxon>
        <taxon>Embryophyta</taxon>
        <taxon>Tracheophyta</taxon>
        <taxon>Spermatophyta</taxon>
        <taxon>Magnoliopsida</taxon>
        <taxon>eudicotyledons</taxon>
        <taxon>Gunneridae</taxon>
        <taxon>Pentapetalae</taxon>
        <taxon>asterids</taxon>
        <taxon>Ericales</taxon>
        <taxon>Ericaceae</taxon>
        <taxon>Ericoideae</taxon>
        <taxon>Rhodoreae</taxon>
        <taxon>Rhododendron</taxon>
    </lineage>
</organism>
<dbReference type="EMBL" id="JACTNZ010000005">
    <property type="protein sequence ID" value="KAG5549438.1"/>
    <property type="molecule type" value="Genomic_DNA"/>
</dbReference>
<sequence length="473" mass="52527">MAEKKNSLVNVHSKLTVVSSRPIGPGKTHQLSPLDHAMGRHSIHIVFYYRTNPFLDSSDLNSLRLSLSELLCSYPLVTGRLAAQQPAEESHGGGGGGDNYWVVKCNDAGVRMLWAKVGATLDEWLGFGSGSDERDLTVWEDMPDDPSIWSPFCIQISDFEGGGLAIGLSCSHMHADQTSATLLVKSWAELQRGEPISQPPVFHQFPTPDSKTNTMLSKFYASKPKDRVPKQQMATATFRFPDAKMKQCLSEIHMECPDATPFDALLALFWTRVVRLNPPVEQNHSHYLTICRDSRKLIHPPLPIGYFGNALHFSRLLLDTEALQSWGLERVAGIVHNHVASVEEEEMCSVMDCFKREKGEELERYEQPFVMYGPELTCVSLEHMIIPGGPKGSTTTCDSLMYEAMFRKDEKPVHVSYHVGNVEGEGLITVMPSPEGGLGRTVTVTLPVDQIAKLCEDEAVLDLDPTMLMSGKR</sequence>
<proteinExistence type="inferred from homology"/>
<accession>A0AAV6KAU4</accession>
<dbReference type="PANTHER" id="PTHR31642">
    <property type="entry name" value="TRICHOTHECENE 3-O-ACETYLTRANSFERASE"/>
    <property type="match status" value="1"/>
</dbReference>
<dbReference type="InterPro" id="IPR023213">
    <property type="entry name" value="CAT-like_dom_sf"/>
</dbReference>
<evidence type="ECO:0000256" key="1">
    <source>
        <dbReference type="ARBA" id="ARBA00009861"/>
    </source>
</evidence>